<feature type="transmembrane region" description="Helical" evidence="1">
    <location>
        <begin position="41"/>
        <end position="61"/>
    </location>
</feature>
<organism evidence="2 3">
    <name type="scientific">Amycolatopsis acidicola</name>
    <dbReference type="NCBI Taxonomy" id="2596893"/>
    <lineage>
        <taxon>Bacteria</taxon>
        <taxon>Bacillati</taxon>
        <taxon>Actinomycetota</taxon>
        <taxon>Actinomycetes</taxon>
        <taxon>Pseudonocardiales</taxon>
        <taxon>Pseudonocardiaceae</taxon>
        <taxon>Amycolatopsis</taxon>
    </lineage>
</organism>
<keyword evidence="3" id="KW-1185">Reference proteome</keyword>
<protein>
    <submittedName>
        <fullName evidence="2">Uncharacterized protein</fullName>
    </submittedName>
</protein>
<sequence length="62" mass="6704">MISVALVCGAAVLAAVAWWGNRNLEVLSEDGRYHRTAVLRRGVYGCYAIAAVFLVVAVVRLL</sequence>
<gene>
    <name evidence="2" type="ORF">FPZ12_033215</name>
</gene>
<keyword evidence="1" id="KW-0812">Transmembrane</keyword>
<dbReference type="AlphaFoldDB" id="A0A5N0UUL6"/>
<reference evidence="2" key="1">
    <citation type="submission" date="2019-09" db="EMBL/GenBank/DDBJ databases">
        <authorList>
            <person name="Teo W.F.A."/>
            <person name="Duangmal K."/>
        </authorList>
    </citation>
    <scope>NUCLEOTIDE SEQUENCE [LARGE SCALE GENOMIC DNA]</scope>
    <source>
        <strain evidence="2">K81G1</strain>
    </source>
</reference>
<evidence type="ECO:0000313" key="3">
    <source>
        <dbReference type="Proteomes" id="UP000319769"/>
    </source>
</evidence>
<dbReference type="EMBL" id="VMNW02000070">
    <property type="protein sequence ID" value="KAA9153985.1"/>
    <property type="molecule type" value="Genomic_DNA"/>
</dbReference>
<dbReference type="Proteomes" id="UP000319769">
    <property type="component" value="Unassembled WGS sequence"/>
</dbReference>
<dbReference type="RefSeq" id="WP_144749949.1">
    <property type="nucleotide sequence ID" value="NZ_VMNW02000070.1"/>
</dbReference>
<keyword evidence="1" id="KW-0472">Membrane</keyword>
<evidence type="ECO:0000313" key="2">
    <source>
        <dbReference type="EMBL" id="KAA9153985.1"/>
    </source>
</evidence>
<keyword evidence="1" id="KW-1133">Transmembrane helix</keyword>
<evidence type="ECO:0000256" key="1">
    <source>
        <dbReference type="SAM" id="Phobius"/>
    </source>
</evidence>
<name>A0A5N0UUL6_9PSEU</name>
<proteinExistence type="predicted"/>
<comment type="caution">
    <text evidence="2">The sequence shown here is derived from an EMBL/GenBank/DDBJ whole genome shotgun (WGS) entry which is preliminary data.</text>
</comment>
<accession>A0A5N0UUL6</accession>